<evidence type="ECO:0000259" key="7">
    <source>
        <dbReference type="SMART" id="SM00385"/>
    </source>
</evidence>
<name>A0A7L2HWX9_SAGSE</name>
<evidence type="ECO:0000256" key="4">
    <source>
        <dbReference type="ARBA" id="ARBA00023127"/>
    </source>
</evidence>
<dbReference type="SMART" id="SM00385">
    <property type="entry name" value="CYCLIN"/>
    <property type="match status" value="2"/>
</dbReference>
<evidence type="ECO:0000256" key="6">
    <source>
        <dbReference type="RuleBase" id="RU000383"/>
    </source>
</evidence>
<dbReference type="InterPro" id="IPR006671">
    <property type="entry name" value="Cyclin_N"/>
</dbReference>
<dbReference type="InterPro" id="IPR013763">
    <property type="entry name" value="Cyclin-like_dom"/>
</dbReference>
<dbReference type="InterPro" id="IPR039361">
    <property type="entry name" value="Cyclin"/>
</dbReference>
<dbReference type="AlphaFoldDB" id="A0A7L2HWX9"/>
<keyword evidence="4 6" id="KW-0195">Cyclin</keyword>
<dbReference type="Pfam" id="PF00134">
    <property type="entry name" value="Cyclin_N"/>
    <property type="match status" value="1"/>
</dbReference>
<organism evidence="9 10">
    <name type="scientific">Sagittarius serpentarius</name>
    <name type="common">Secretary bird</name>
    <dbReference type="NCBI Taxonomy" id="56258"/>
    <lineage>
        <taxon>Eukaryota</taxon>
        <taxon>Metazoa</taxon>
        <taxon>Chordata</taxon>
        <taxon>Craniata</taxon>
        <taxon>Vertebrata</taxon>
        <taxon>Euteleostomi</taxon>
        <taxon>Archelosauria</taxon>
        <taxon>Archosauria</taxon>
        <taxon>Dinosauria</taxon>
        <taxon>Saurischia</taxon>
        <taxon>Theropoda</taxon>
        <taxon>Coelurosauria</taxon>
        <taxon>Aves</taxon>
        <taxon>Neognathae</taxon>
        <taxon>Neoaves</taxon>
        <taxon>Telluraves</taxon>
        <taxon>Accipitrimorphae</taxon>
        <taxon>Accipitriformes</taxon>
        <taxon>Sagittariidae</taxon>
        <taxon>Sagittarius</taxon>
    </lineage>
</organism>
<feature type="domain" description="Cyclin-like" evidence="7">
    <location>
        <begin position="75"/>
        <end position="159"/>
    </location>
</feature>
<dbReference type="GO" id="GO:0044772">
    <property type="term" value="P:mitotic cell cycle phase transition"/>
    <property type="evidence" value="ECO:0007669"/>
    <property type="project" value="InterPro"/>
</dbReference>
<proteinExistence type="inferred from homology"/>
<gene>
    <name evidence="9" type="primary">Ccnb1</name>
    <name evidence="9" type="ORF">SAGSER_R09047</name>
</gene>
<keyword evidence="3" id="KW-0132">Cell division</keyword>
<feature type="domain" description="Cyclin C-terminal" evidence="8">
    <location>
        <begin position="168"/>
        <end position="286"/>
    </location>
</feature>
<dbReference type="Pfam" id="PF02984">
    <property type="entry name" value="Cyclin_C"/>
    <property type="match status" value="1"/>
</dbReference>
<dbReference type="InterPro" id="IPR036915">
    <property type="entry name" value="Cyclin-like_sf"/>
</dbReference>
<feature type="non-terminal residue" evidence="9">
    <location>
        <position position="299"/>
    </location>
</feature>
<evidence type="ECO:0000256" key="2">
    <source>
        <dbReference type="ARBA" id="ARBA00006955"/>
    </source>
</evidence>
<dbReference type="EMBL" id="VWYJ01024507">
    <property type="protein sequence ID" value="NXR01911.1"/>
    <property type="molecule type" value="Genomic_DNA"/>
</dbReference>
<evidence type="ECO:0000313" key="10">
    <source>
        <dbReference type="Proteomes" id="UP000539599"/>
    </source>
</evidence>
<evidence type="ECO:0000256" key="5">
    <source>
        <dbReference type="ARBA" id="ARBA00023306"/>
    </source>
</evidence>
<evidence type="ECO:0000256" key="3">
    <source>
        <dbReference type="ARBA" id="ARBA00022618"/>
    </source>
</evidence>
<evidence type="ECO:0000259" key="8">
    <source>
        <dbReference type="SMART" id="SM01332"/>
    </source>
</evidence>
<dbReference type="InterPro" id="IPR004367">
    <property type="entry name" value="Cyclin_C-dom"/>
</dbReference>
<evidence type="ECO:0000256" key="1">
    <source>
        <dbReference type="ARBA" id="ARBA00003222"/>
    </source>
</evidence>
<dbReference type="FunFam" id="1.10.472.10:FF:000198">
    <property type="entry name" value="G2/mitotic-specific cyclin-B1"/>
    <property type="match status" value="1"/>
</dbReference>
<dbReference type="SUPFAM" id="SSF47954">
    <property type="entry name" value="Cyclin-like"/>
    <property type="match status" value="2"/>
</dbReference>
<comment type="similarity">
    <text evidence="2">Belongs to the cyclin family. Cyclin AB subfamily.</text>
</comment>
<dbReference type="Proteomes" id="UP000539599">
    <property type="component" value="Unassembled WGS sequence"/>
</dbReference>
<keyword evidence="5" id="KW-0131">Cell cycle</keyword>
<feature type="non-terminal residue" evidence="9">
    <location>
        <position position="1"/>
    </location>
</feature>
<keyword evidence="10" id="KW-1185">Reference proteome</keyword>
<sequence>ALSEDTLCHAFSEVLLDVEDVDAEDGSDPNLGGSYVKDVYMYLRDLEVSRSRQPVRLGYLNGRKINANLRAMLMDWLVQVQLKFGLQQETLYMAVSITDRFLQDNNVSKKILRLVGVTAMFIASKYEEVFPPHVADFAYIADHTYKKVQICKMERKILQALDFRLGLPLPPHFLRRASKIAEVDLEQYTLASYLMELSILDYDMVHFLPSKIAAAASCLALNVLNRGKWTPTLQCSMSYTESDLLPVMQHMAKNVILVHKGMIAYKTIKKKYASSQNDKISTIEQLNSSLIWDLAQPLI</sequence>
<dbReference type="SMART" id="SM01332">
    <property type="entry name" value="Cyclin_C"/>
    <property type="match status" value="1"/>
</dbReference>
<dbReference type="PANTHER" id="PTHR10177">
    <property type="entry name" value="CYCLINS"/>
    <property type="match status" value="1"/>
</dbReference>
<comment type="function">
    <text evidence="1">Essential for the control of the cell cycle at the G2/M (mitosis) transition.</text>
</comment>
<feature type="domain" description="Cyclin-like" evidence="7">
    <location>
        <begin position="172"/>
        <end position="253"/>
    </location>
</feature>
<dbReference type="Gene3D" id="1.10.472.10">
    <property type="entry name" value="Cyclin-like"/>
    <property type="match status" value="2"/>
</dbReference>
<dbReference type="GO" id="GO:0016538">
    <property type="term" value="F:cyclin-dependent protein serine/threonine kinase regulator activity"/>
    <property type="evidence" value="ECO:0007669"/>
    <property type="project" value="InterPro"/>
</dbReference>
<accession>A0A7L2HWX9</accession>
<dbReference type="PIRSF" id="PIRSF001771">
    <property type="entry name" value="Cyclin_A_B_D_E"/>
    <property type="match status" value="1"/>
</dbReference>
<protein>
    <submittedName>
        <fullName evidence="9">CCNB1 protein</fullName>
    </submittedName>
</protein>
<dbReference type="GO" id="GO:0005829">
    <property type="term" value="C:cytosol"/>
    <property type="evidence" value="ECO:0007669"/>
    <property type="project" value="UniProtKB-ARBA"/>
</dbReference>
<comment type="caution">
    <text evidence="9">The sequence shown here is derived from an EMBL/GenBank/DDBJ whole genome shotgun (WGS) entry which is preliminary data.</text>
</comment>
<reference evidence="9 10" key="1">
    <citation type="submission" date="2019-09" db="EMBL/GenBank/DDBJ databases">
        <title>Bird 10,000 Genomes (B10K) Project - Family phase.</title>
        <authorList>
            <person name="Zhang G."/>
        </authorList>
    </citation>
    <scope>NUCLEOTIDE SEQUENCE [LARGE SCALE GENOMIC DNA]</scope>
    <source>
        <strain evidence="9">B10K-DU-011-38</strain>
        <tissue evidence="9">Muscle</tissue>
    </source>
</reference>
<dbReference type="GO" id="GO:0051301">
    <property type="term" value="P:cell division"/>
    <property type="evidence" value="ECO:0007669"/>
    <property type="project" value="UniProtKB-KW"/>
</dbReference>
<dbReference type="InterPro" id="IPR046965">
    <property type="entry name" value="Cyclin_A/B-like"/>
</dbReference>
<evidence type="ECO:0000313" key="9">
    <source>
        <dbReference type="EMBL" id="NXR01911.1"/>
    </source>
</evidence>